<feature type="compositionally biased region" description="Basic and acidic residues" evidence="1">
    <location>
        <begin position="1"/>
        <end position="10"/>
    </location>
</feature>
<reference evidence="2 3" key="1">
    <citation type="journal article" date="2022" name="Allergy">
        <title>Genome assembly and annotation of Periplaneta americana reveal a comprehensive cockroach allergen profile.</title>
        <authorList>
            <person name="Wang L."/>
            <person name="Xiong Q."/>
            <person name="Saelim N."/>
            <person name="Wang L."/>
            <person name="Nong W."/>
            <person name="Wan A.T."/>
            <person name="Shi M."/>
            <person name="Liu X."/>
            <person name="Cao Q."/>
            <person name="Hui J.H.L."/>
            <person name="Sookrung N."/>
            <person name="Leung T.F."/>
            <person name="Tungtrongchitr A."/>
            <person name="Tsui S.K.W."/>
        </authorList>
    </citation>
    <scope>NUCLEOTIDE SEQUENCE [LARGE SCALE GENOMIC DNA]</scope>
    <source>
        <strain evidence="2">PWHHKU_190912</strain>
    </source>
</reference>
<gene>
    <name evidence="2" type="ORF">ANN_12514</name>
</gene>
<comment type="caution">
    <text evidence="2">The sequence shown here is derived from an EMBL/GenBank/DDBJ whole genome shotgun (WGS) entry which is preliminary data.</text>
</comment>
<organism evidence="2 3">
    <name type="scientific">Periplaneta americana</name>
    <name type="common">American cockroach</name>
    <name type="synonym">Blatta americana</name>
    <dbReference type="NCBI Taxonomy" id="6978"/>
    <lineage>
        <taxon>Eukaryota</taxon>
        <taxon>Metazoa</taxon>
        <taxon>Ecdysozoa</taxon>
        <taxon>Arthropoda</taxon>
        <taxon>Hexapoda</taxon>
        <taxon>Insecta</taxon>
        <taxon>Pterygota</taxon>
        <taxon>Neoptera</taxon>
        <taxon>Polyneoptera</taxon>
        <taxon>Dictyoptera</taxon>
        <taxon>Blattodea</taxon>
        <taxon>Blattoidea</taxon>
        <taxon>Blattidae</taxon>
        <taxon>Blattinae</taxon>
        <taxon>Periplaneta</taxon>
    </lineage>
</organism>
<evidence type="ECO:0000256" key="1">
    <source>
        <dbReference type="SAM" id="MobiDB-lite"/>
    </source>
</evidence>
<sequence length="83" mass="9970">MKRWKMENWQKRGRNKRRIEMSRNREEEEEGRKKKKKMKMEKQKESKRTFDVADLTFSWFYAHASTSGELRTVGAISSDGKGL</sequence>
<proteinExistence type="predicted"/>
<dbReference type="Proteomes" id="UP001148838">
    <property type="component" value="Unassembled WGS sequence"/>
</dbReference>
<name>A0ABQ8THC6_PERAM</name>
<accession>A0ABQ8THC6</accession>
<evidence type="ECO:0000313" key="2">
    <source>
        <dbReference type="EMBL" id="KAJ4445829.1"/>
    </source>
</evidence>
<evidence type="ECO:0000313" key="3">
    <source>
        <dbReference type="Proteomes" id="UP001148838"/>
    </source>
</evidence>
<keyword evidence="3" id="KW-1185">Reference proteome</keyword>
<protein>
    <submittedName>
        <fullName evidence="2">Uncharacterized protein</fullName>
    </submittedName>
</protein>
<feature type="compositionally biased region" description="Basic and acidic residues" evidence="1">
    <location>
        <begin position="18"/>
        <end position="32"/>
    </location>
</feature>
<feature type="region of interest" description="Disordered" evidence="1">
    <location>
        <begin position="1"/>
        <end position="47"/>
    </location>
</feature>
<dbReference type="EMBL" id="JAJSOF020000009">
    <property type="protein sequence ID" value="KAJ4445829.1"/>
    <property type="molecule type" value="Genomic_DNA"/>
</dbReference>